<dbReference type="Gene3D" id="3.40.190.10">
    <property type="entry name" value="Periplasmic binding protein-like II"/>
    <property type="match status" value="2"/>
</dbReference>
<protein>
    <submittedName>
        <fullName evidence="2">ABC transporter ATP-binding protein</fullName>
    </submittedName>
</protein>
<dbReference type="Proteomes" id="UP000642070">
    <property type="component" value="Unassembled WGS sequence"/>
</dbReference>
<accession>A0A917TZC1</accession>
<comment type="caution">
    <text evidence="2">The sequence shown here is derived from an EMBL/GenBank/DDBJ whole genome shotgun (WGS) entry which is preliminary data.</text>
</comment>
<organism evidence="2 3">
    <name type="scientific">Dactylosporangium sucinum</name>
    <dbReference type="NCBI Taxonomy" id="1424081"/>
    <lineage>
        <taxon>Bacteria</taxon>
        <taxon>Bacillati</taxon>
        <taxon>Actinomycetota</taxon>
        <taxon>Actinomycetes</taxon>
        <taxon>Micromonosporales</taxon>
        <taxon>Micromonosporaceae</taxon>
        <taxon>Dactylosporangium</taxon>
    </lineage>
</organism>
<dbReference type="PANTHER" id="PTHR31528:SF15">
    <property type="entry name" value="RIBOFLAVIN-BINDING PROTEIN RIBY"/>
    <property type="match status" value="1"/>
</dbReference>
<evidence type="ECO:0000313" key="3">
    <source>
        <dbReference type="Proteomes" id="UP000642070"/>
    </source>
</evidence>
<dbReference type="RefSeq" id="WP_190252798.1">
    <property type="nucleotide sequence ID" value="NZ_BMPI01000028.1"/>
</dbReference>
<dbReference type="GO" id="GO:0005524">
    <property type="term" value="F:ATP binding"/>
    <property type="evidence" value="ECO:0007669"/>
    <property type="project" value="UniProtKB-KW"/>
</dbReference>
<reference evidence="2" key="2">
    <citation type="submission" date="2020-09" db="EMBL/GenBank/DDBJ databases">
        <authorList>
            <person name="Sun Q."/>
            <person name="Ohkuma M."/>
        </authorList>
    </citation>
    <scope>NUCLEOTIDE SEQUENCE</scope>
    <source>
        <strain evidence="2">JCM 19831</strain>
    </source>
</reference>
<dbReference type="EMBL" id="BMPI01000028">
    <property type="protein sequence ID" value="GGM45943.1"/>
    <property type="molecule type" value="Genomic_DNA"/>
</dbReference>
<dbReference type="InterPro" id="IPR027939">
    <property type="entry name" value="NMT1/THI5"/>
</dbReference>
<dbReference type="Pfam" id="PF09084">
    <property type="entry name" value="NMT1"/>
    <property type="match status" value="1"/>
</dbReference>
<evidence type="ECO:0000313" key="2">
    <source>
        <dbReference type="EMBL" id="GGM45943.1"/>
    </source>
</evidence>
<dbReference type="InterPro" id="IPR006311">
    <property type="entry name" value="TAT_signal"/>
</dbReference>
<keyword evidence="3" id="KW-1185">Reference proteome</keyword>
<name>A0A917TZC1_9ACTN</name>
<dbReference type="PANTHER" id="PTHR31528">
    <property type="entry name" value="4-AMINO-5-HYDROXYMETHYL-2-METHYLPYRIMIDINE PHOSPHATE SYNTHASE THI11-RELATED"/>
    <property type="match status" value="1"/>
</dbReference>
<gene>
    <name evidence="2" type="ORF">GCM10007977_054600</name>
</gene>
<evidence type="ECO:0000259" key="1">
    <source>
        <dbReference type="Pfam" id="PF09084"/>
    </source>
</evidence>
<dbReference type="SUPFAM" id="SSF53850">
    <property type="entry name" value="Periplasmic binding protein-like II"/>
    <property type="match status" value="1"/>
</dbReference>
<keyword evidence="2" id="KW-0067">ATP-binding</keyword>
<keyword evidence="2" id="KW-0547">Nucleotide-binding</keyword>
<dbReference type="InterPro" id="IPR015168">
    <property type="entry name" value="SsuA/THI5"/>
</dbReference>
<dbReference type="GO" id="GO:0009228">
    <property type="term" value="P:thiamine biosynthetic process"/>
    <property type="evidence" value="ECO:0007669"/>
    <property type="project" value="InterPro"/>
</dbReference>
<sequence>MASSGMNRRAVLGLAAKFGIALPVVGLAAACGEDDKSSAPGSAATVKRTYQTALGYNVGNAPEMVAREAGFFSKLGLDVNVISSTGTPQALQGVLAKTTHYSRVQSISIVTAVANENAPYVAFGTPVQRSAFEMQSLADKPIKSVAELAGKNLGVISAGGTTDVLITLMARKEGIDPASIKRKVVGLGVAAAEFAKRGEIVAWVGSAAERKALEAAGTPVSSFAFDDVVAVPADTYFTTKEEFSANREVVVKVLAAFYAGLEFVLDTANDKKTIEYIRNYNREIKPEEAQRQLDLVRPLYTATGKDKLMTVDKARWAELQESLLAEGVIKQKANLDDVVIDSLVAEAKAVKP</sequence>
<dbReference type="PROSITE" id="PS51318">
    <property type="entry name" value="TAT"/>
    <property type="match status" value="1"/>
</dbReference>
<proteinExistence type="predicted"/>
<feature type="domain" description="SsuA/THI5-like" evidence="1">
    <location>
        <begin position="61"/>
        <end position="266"/>
    </location>
</feature>
<reference evidence="2" key="1">
    <citation type="journal article" date="2014" name="Int. J. Syst. Evol. Microbiol.">
        <title>Complete genome sequence of Corynebacterium casei LMG S-19264T (=DSM 44701T), isolated from a smear-ripened cheese.</title>
        <authorList>
            <consortium name="US DOE Joint Genome Institute (JGI-PGF)"/>
            <person name="Walter F."/>
            <person name="Albersmeier A."/>
            <person name="Kalinowski J."/>
            <person name="Ruckert C."/>
        </authorList>
    </citation>
    <scope>NUCLEOTIDE SEQUENCE</scope>
    <source>
        <strain evidence="2">JCM 19831</strain>
    </source>
</reference>
<dbReference type="AlphaFoldDB" id="A0A917TZC1"/>